<dbReference type="SMART" id="SM00225">
    <property type="entry name" value="BTB"/>
    <property type="match status" value="1"/>
</dbReference>
<keyword evidence="3" id="KW-1185">Reference proteome</keyword>
<dbReference type="InterPro" id="IPR052664">
    <property type="entry name" value="BTB-MATH_domain_protein"/>
</dbReference>
<dbReference type="AlphaFoldDB" id="A0A2G5TPE4"/>
<proteinExistence type="predicted"/>
<protein>
    <recommendedName>
        <fullName evidence="1">BTB domain-containing protein</fullName>
    </recommendedName>
</protein>
<dbReference type="SUPFAM" id="SSF54695">
    <property type="entry name" value="POZ domain"/>
    <property type="match status" value="1"/>
</dbReference>
<dbReference type="Proteomes" id="UP000230233">
    <property type="component" value="Chromosome V"/>
</dbReference>
<dbReference type="Pfam" id="PF00651">
    <property type="entry name" value="BTB"/>
    <property type="match status" value="1"/>
</dbReference>
<accession>A0A2G5TPE4</accession>
<comment type="caution">
    <text evidence="2">The sequence shown here is derived from an EMBL/GenBank/DDBJ whole genome shotgun (WGS) entry which is preliminary data.</text>
</comment>
<dbReference type="InterPro" id="IPR000210">
    <property type="entry name" value="BTB/POZ_dom"/>
</dbReference>
<dbReference type="CDD" id="cd01165">
    <property type="entry name" value="BTB_POZ"/>
    <property type="match status" value="1"/>
</dbReference>
<evidence type="ECO:0000313" key="3">
    <source>
        <dbReference type="Proteomes" id="UP000230233"/>
    </source>
</evidence>
<organism evidence="2 3">
    <name type="scientific">Caenorhabditis nigoni</name>
    <dbReference type="NCBI Taxonomy" id="1611254"/>
    <lineage>
        <taxon>Eukaryota</taxon>
        <taxon>Metazoa</taxon>
        <taxon>Ecdysozoa</taxon>
        <taxon>Nematoda</taxon>
        <taxon>Chromadorea</taxon>
        <taxon>Rhabditida</taxon>
        <taxon>Rhabditina</taxon>
        <taxon>Rhabditomorpha</taxon>
        <taxon>Rhabditoidea</taxon>
        <taxon>Rhabditidae</taxon>
        <taxon>Peloderinae</taxon>
        <taxon>Caenorhabditis</taxon>
    </lineage>
</organism>
<evidence type="ECO:0000313" key="2">
    <source>
        <dbReference type="EMBL" id="PIC29179.1"/>
    </source>
</evidence>
<dbReference type="OrthoDB" id="6359816at2759"/>
<dbReference type="InterPro" id="IPR011333">
    <property type="entry name" value="SKP1/BTB/POZ_sf"/>
</dbReference>
<feature type="domain" description="BTB" evidence="1">
    <location>
        <begin position="1"/>
        <end position="61"/>
    </location>
</feature>
<sequence length="152" mass="17502">MILVVDGRKFYVSKTYLSYQSRYFANLFSEASKDSGRSEMELKDVNPEDLQYYLDILYGGNGIDVNGILVIAKMYNTPLVLHKCEEFLIEKSELELRKKLELAGKYGLDELKKLCLDRIITKEDILSVLPENINKMDHESMAEILKKTLALI</sequence>
<reference evidence="3" key="1">
    <citation type="submission" date="2017-10" db="EMBL/GenBank/DDBJ databases">
        <title>Rapid genome shrinkage in a self-fertile nematode reveals novel sperm competition proteins.</title>
        <authorList>
            <person name="Yin D."/>
            <person name="Schwarz E.M."/>
            <person name="Thomas C.G."/>
            <person name="Felde R.L."/>
            <person name="Korf I.F."/>
            <person name="Cutter A.D."/>
            <person name="Schartner C.M."/>
            <person name="Ralston E.J."/>
            <person name="Meyer B.J."/>
            <person name="Haag E.S."/>
        </authorList>
    </citation>
    <scope>NUCLEOTIDE SEQUENCE [LARGE SCALE GENOMIC DNA]</scope>
    <source>
        <strain evidence="3">JU1422</strain>
    </source>
</reference>
<dbReference type="EMBL" id="PDUG01000005">
    <property type="protein sequence ID" value="PIC29179.1"/>
    <property type="molecule type" value="Genomic_DNA"/>
</dbReference>
<dbReference type="PANTHER" id="PTHR22743">
    <property type="entry name" value="MEPRIN/TRAF-LIKE MATH FAMILY-C.ELEGANS"/>
    <property type="match status" value="1"/>
</dbReference>
<dbReference type="PANTHER" id="PTHR22743:SF165">
    <property type="entry name" value="BTB AND MATH DOMAIN CONTAINING-RELATED"/>
    <property type="match status" value="1"/>
</dbReference>
<name>A0A2G5TPE4_9PELO</name>
<dbReference type="Gene3D" id="3.30.710.10">
    <property type="entry name" value="Potassium Channel Kv1.1, Chain A"/>
    <property type="match status" value="1"/>
</dbReference>
<dbReference type="PROSITE" id="PS50097">
    <property type="entry name" value="BTB"/>
    <property type="match status" value="1"/>
</dbReference>
<gene>
    <name evidence="2" type="primary">Cnig_chr_V.g20851</name>
    <name evidence="2" type="ORF">B9Z55_020851</name>
</gene>
<evidence type="ECO:0000259" key="1">
    <source>
        <dbReference type="PROSITE" id="PS50097"/>
    </source>
</evidence>